<dbReference type="SUPFAM" id="SSF46785">
    <property type="entry name" value="Winged helix' DNA-binding domain"/>
    <property type="match status" value="1"/>
</dbReference>
<dbReference type="InterPro" id="IPR036390">
    <property type="entry name" value="WH_DNA-bd_sf"/>
</dbReference>
<dbReference type="PANTHER" id="PTHR33221">
    <property type="entry name" value="WINGED HELIX-TURN-HELIX TRANSCRIPTIONAL REGULATOR, RRF2 FAMILY"/>
    <property type="match status" value="1"/>
</dbReference>
<dbReference type="OrthoDB" id="213028at2"/>
<evidence type="ECO:0000313" key="2">
    <source>
        <dbReference type="Proteomes" id="UP000184212"/>
    </source>
</evidence>
<dbReference type="EMBL" id="FQWQ01000001">
    <property type="protein sequence ID" value="SHG51432.1"/>
    <property type="molecule type" value="Genomic_DNA"/>
</dbReference>
<proteinExistence type="predicted"/>
<organism evidence="1 2">
    <name type="scientific">Chryseolinea serpens</name>
    <dbReference type="NCBI Taxonomy" id="947013"/>
    <lineage>
        <taxon>Bacteria</taxon>
        <taxon>Pseudomonadati</taxon>
        <taxon>Bacteroidota</taxon>
        <taxon>Cytophagia</taxon>
        <taxon>Cytophagales</taxon>
        <taxon>Fulvivirgaceae</taxon>
        <taxon>Chryseolinea</taxon>
    </lineage>
</organism>
<dbReference type="Pfam" id="PF02082">
    <property type="entry name" value="Rrf2"/>
    <property type="match status" value="1"/>
</dbReference>
<reference evidence="1 2" key="1">
    <citation type="submission" date="2016-11" db="EMBL/GenBank/DDBJ databases">
        <authorList>
            <person name="Jaros S."/>
            <person name="Januszkiewicz K."/>
            <person name="Wedrychowicz H."/>
        </authorList>
    </citation>
    <scope>NUCLEOTIDE SEQUENCE [LARGE SCALE GENOMIC DNA]</scope>
    <source>
        <strain evidence="1 2">DSM 24574</strain>
    </source>
</reference>
<protein>
    <submittedName>
        <fullName evidence="1">Rrf2 family protein</fullName>
    </submittedName>
</protein>
<dbReference type="InterPro" id="IPR036388">
    <property type="entry name" value="WH-like_DNA-bd_sf"/>
</dbReference>
<dbReference type="RefSeq" id="WP_073130954.1">
    <property type="nucleotide sequence ID" value="NZ_FQWQ01000001.1"/>
</dbReference>
<dbReference type="InterPro" id="IPR030489">
    <property type="entry name" value="TR_Rrf2-type_CS"/>
</dbReference>
<evidence type="ECO:0000313" key="1">
    <source>
        <dbReference type="EMBL" id="SHG51432.1"/>
    </source>
</evidence>
<dbReference type="PROSITE" id="PS01332">
    <property type="entry name" value="HTH_RRF2_1"/>
    <property type="match status" value="1"/>
</dbReference>
<dbReference type="InterPro" id="IPR000944">
    <property type="entry name" value="Tscrpt_reg_Rrf2"/>
</dbReference>
<keyword evidence="2" id="KW-1185">Reference proteome</keyword>
<dbReference type="GO" id="GO:0003700">
    <property type="term" value="F:DNA-binding transcription factor activity"/>
    <property type="evidence" value="ECO:0007669"/>
    <property type="project" value="TreeGrafter"/>
</dbReference>
<dbReference type="Gene3D" id="1.10.10.10">
    <property type="entry name" value="Winged helix-like DNA-binding domain superfamily/Winged helix DNA-binding domain"/>
    <property type="match status" value="1"/>
</dbReference>
<dbReference type="Proteomes" id="UP000184212">
    <property type="component" value="Unassembled WGS sequence"/>
</dbReference>
<dbReference type="STRING" id="947013.SAMN04488109_0610"/>
<dbReference type="AlphaFoldDB" id="A0A1M5KF54"/>
<dbReference type="PROSITE" id="PS51197">
    <property type="entry name" value="HTH_RRF2_2"/>
    <property type="match status" value="1"/>
</dbReference>
<name>A0A1M5KF54_9BACT</name>
<dbReference type="PANTHER" id="PTHR33221:SF15">
    <property type="entry name" value="HTH-TYPE TRANSCRIPTIONAL REGULATOR YWGB-RELATED"/>
    <property type="match status" value="1"/>
</dbReference>
<gene>
    <name evidence="1" type="ORF">SAMN04488109_0610</name>
</gene>
<dbReference type="GO" id="GO:0005829">
    <property type="term" value="C:cytosol"/>
    <property type="evidence" value="ECO:0007669"/>
    <property type="project" value="TreeGrafter"/>
</dbReference>
<accession>A0A1M5KF54</accession>
<sequence length="136" mass="14789">MTNGRFSISLHILTLLEMLSDELLTSDYIAGSININPVLVRKEISNLKKHGLVESKEGKAGGYALAKPARQIRLSDVYQAVRQAPLLGTAKNSPNPSCVVGKQINKHLDALYADAEDVVVKKLGKTTLADFARKFA</sequence>